<sequence length="85" mass="9792">MKLMKEVDTMLDGQLKFLDFFLNNTIEGKEEEAKSILIKSFADQETDALSLQEFKKIQEKLFPLIKPEKLNEVKVAMAHFAQSLS</sequence>
<reference evidence="1 2" key="1">
    <citation type="submission" date="2023-03" db="EMBL/GenBank/DDBJ databases">
        <authorList>
            <person name="Shen W."/>
            <person name="Cai J."/>
        </authorList>
    </citation>
    <scope>NUCLEOTIDE SEQUENCE [LARGE SCALE GENOMIC DNA]</scope>
    <source>
        <strain evidence="1 2">Y59</strain>
    </source>
</reference>
<name>A0ABU3FH14_9ENTE</name>
<evidence type="ECO:0000313" key="1">
    <source>
        <dbReference type="EMBL" id="MDT2770345.1"/>
    </source>
</evidence>
<dbReference type="RefSeq" id="WP_311815537.1">
    <property type="nucleotide sequence ID" value="NZ_JARQAZ010000004.1"/>
</dbReference>
<proteinExistence type="predicted"/>
<evidence type="ECO:0000313" key="2">
    <source>
        <dbReference type="Proteomes" id="UP001269061"/>
    </source>
</evidence>
<organism evidence="1 2">
    <name type="scientific">Enterococcus pseudoavium</name>
    <dbReference type="NCBI Taxonomy" id="44007"/>
    <lineage>
        <taxon>Bacteria</taxon>
        <taxon>Bacillati</taxon>
        <taxon>Bacillota</taxon>
        <taxon>Bacilli</taxon>
        <taxon>Lactobacillales</taxon>
        <taxon>Enterococcaceae</taxon>
        <taxon>Enterococcus</taxon>
    </lineage>
</organism>
<protein>
    <submittedName>
        <fullName evidence="1">Uncharacterized protein</fullName>
    </submittedName>
</protein>
<dbReference type="EMBL" id="JARQAZ010000004">
    <property type="protein sequence ID" value="MDT2770345.1"/>
    <property type="molecule type" value="Genomic_DNA"/>
</dbReference>
<accession>A0ABU3FH14</accession>
<keyword evidence="2" id="KW-1185">Reference proteome</keyword>
<gene>
    <name evidence="1" type="ORF">P7H46_05730</name>
</gene>
<comment type="caution">
    <text evidence="1">The sequence shown here is derived from an EMBL/GenBank/DDBJ whole genome shotgun (WGS) entry which is preliminary data.</text>
</comment>
<dbReference type="Proteomes" id="UP001269061">
    <property type="component" value="Unassembled WGS sequence"/>
</dbReference>